<dbReference type="OrthoDB" id="8611574at2"/>
<dbReference type="InterPro" id="IPR035940">
    <property type="entry name" value="CAP_sf"/>
</dbReference>
<dbReference type="EMBL" id="PVNH01000005">
    <property type="protein sequence ID" value="PRX47557.1"/>
    <property type="molecule type" value="Genomic_DNA"/>
</dbReference>
<keyword evidence="4" id="KW-1185">Reference proteome</keyword>
<feature type="compositionally biased region" description="Basic and acidic residues" evidence="1">
    <location>
        <begin position="72"/>
        <end position="82"/>
    </location>
</feature>
<evidence type="ECO:0000259" key="2">
    <source>
        <dbReference type="Pfam" id="PF00188"/>
    </source>
</evidence>
<feature type="compositionally biased region" description="Pro residues" evidence="1">
    <location>
        <begin position="21"/>
        <end position="30"/>
    </location>
</feature>
<dbReference type="SUPFAM" id="SSF55797">
    <property type="entry name" value="PR-1-like"/>
    <property type="match status" value="1"/>
</dbReference>
<dbReference type="RefSeq" id="WP_106179419.1">
    <property type="nucleotide sequence ID" value="NZ_PVNH01000005.1"/>
</dbReference>
<evidence type="ECO:0000256" key="1">
    <source>
        <dbReference type="SAM" id="MobiDB-lite"/>
    </source>
</evidence>
<dbReference type="PANTHER" id="PTHR31157:SF1">
    <property type="entry name" value="SCP DOMAIN-CONTAINING PROTEIN"/>
    <property type="match status" value="1"/>
</dbReference>
<evidence type="ECO:0000313" key="4">
    <source>
        <dbReference type="Proteomes" id="UP000238362"/>
    </source>
</evidence>
<dbReference type="InterPro" id="IPR014044">
    <property type="entry name" value="CAP_dom"/>
</dbReference>
<proteinExistence type="predicted"/>
<dbReference type="Gene3D" id="3.40.33.10">
    <property type="entry name" value="CAP"/>
    <property type="match status" value="1"/>
</dbReference>
<dbReference type="PANTHER" id="PTHR31157">
    <property type="entry name" value="SCP DOMAIN-CONTAINING PROTEIN"/>
    <property type="match status" value="1"/>
</dbReference>
<feature type="compositionally biased region" description="Low complexity" evidence="1">
    <location>
        <begin position="83"/>
        <end position="105"/>
    </location>
</feature>
<comment type="caution">
    <text evidence="3">The sequence shown here is derived from an EMBL/GenBank/DDBJ whole genome shotgun (WGS) entry which is preliminary data.</text>
</comment>
<reference evidence="3 4" key="1">
    <citation type="submission" date="2018-03" db="EMBL/GenBank/DDBJ databases">
        <title>Genomic Encyclopedia of Type Strains, Phase III (KMG-III): the genomes of soil and plant-associated and newly described type strains.</title>
        <authorList>
            <person name="Whitman W."/>
        </authorList>
    </citation>
    <scope>NUCLEOTIDE SEQUENCE [LARGE SCALE GENOMIC DNA]</scope>
    <source>
        <strain evidence="3 4">CGMCC 4.7125</strain>
    </source>
</reference>
<dbReference type="AlphaFoldDB" id="A0A2T0LUS9"/>
<dbReference type="CDD" id="cd05379">
    <property type="entry name" value="CAP_bacterial"/>
    <property type="match status" value="1"/>
</dbReference>
<protein>
    <submittedName>
        <fullName evidence="3">Uncharacterized protein YkwD</fullName>
    </submittedName>
</protein>
<gene>
    <name evidence="3" type="ORF">B0I33_105135</name>
</gene>
<accession>A0A2T0LUS9</accession>
<dbReference type="Proteomes" id="UP000238362">
    <property type="component" value="Unassembled WGS sequence"/>
</dbReference>
<name>A0A2T0LUS9_9PSEU</name>
<feature type="compositionally biased region" description="Low complexity" evidence="1">
    <location>
        <begin position="114"/>
        <end position="126"/>
    </location>
</feature>
<feature type="region of interest" description="Disordered" evidence="1">
    <location>
        <begin position="1"/>
        <end position="132"/>
    </location>
</feature>
<feature type="domain" description="SCP" evidence="2">
    <location>
        <begin position="135"/>
        <end position="247"/>
    </location>
</feature>
<organism evidence="3 4">
    <name type="scientific">Prauserella shujinwangii</name>
    <dbReference type="NCBI Taxonomy" id="1453103"/>
    <lineage>
        <taxon>Bacteria</taxon>
        <taxon>Bacillati</taxon>
        <taxon>Actinomycetota</taxon>
        <taxon>Actinomycetes</taxon>
        <taxon>Pseudonocardiales</taxon>
        <taxon>Pseudonocardiaceae</taxon>
        <taxon>Prauserella</taxon>
    </lineage>
</organism>
<evidence type="ECO:0000313" key="3">
    <source>
        <dbReference type="EMBL" id="PRX47557.1"/>
    </source>
</evidence>
<dbReference type="Pfam" id="PF00188">
    <property type="entry name" value="CAP"/>
    <property type="match status" value="1"/>
</dbReference>
<feature type="compositionally biased region" description="Low complexity" evidence="1">
    <location>
        <begin position="40"/>
        <end position="71"/>
    </location>
</feature>
<sequence length="249" mass="26686">MAAGVRLWWAPEDDRLSIVAMPPPPDPGPLGNPAREHTADSTGSADDSDPSSTTQGSPSSTSASAPAGSARTSERGTGEPDRTSSTSPTSERSTTRTGGSTTDQRPAPPPRPDPTTTEPRSTPRSADNSLANEVVRLVNRVRTEVGCDPVSKNDDLTEAAQRHSEDMARRGYFSHTTPEGRTFDQRIRDAGYPRPGAENIAMGQTSARAVMEAWMRSDGHRRNILNCDLSAIGVGVTTSGWYWTQDFGY</sequence>